<proteinExistence type="predicted"/>
<accession>A0A061RVQ6</accession>
<evidence type="ECO:0000313" key="2">
    <source>
        <dbReference type="EMBL" id="JAC74780.1"/>
    </source>
</evidence>
<organism evidence="2">
    <name type="scientific">Tetraselmis sp. GSL018</name>
    <dbReference type="NCBI Taxonomy" id="582737"/>
    <lineage>
        <taxon>Eukaryota</taxon>
        <taxon>Viridiplantae</taxon>
        <taxon>Chlorophyta</taxon>
        <taxon>core chlorophytes</taxon>
        <taxon>Chlorodendrophyceae</taxon>
        <taxon>Chlorodendrales</taxon>
        <taxon>Chlorodendraceae</taxon>
        <taxon>Tetraselmis</taxon>
    </lineage>
</organism>
<feature type="transmembrane region" description="Helical" evidence="1">
    <location>
        <begin position="275"/>
        <end position="298"/>
    </location>
</feature>
<evidence type="ECO:0000256" key="1">
    <source>
        <dbReference type="SAM" id="Phobius"/>
    </source>
</evidence>
<gene>
    <name evidence="2" type="ORF">TSPGSL018_25020</name>
</gene>
<dbReference type="AlphaFoldDB" id="A0A061RVQ6"/>
<name>A0A061RVQ6_9CHLO</name>
<keyword evidence="1" id="KW-0812">Transmembrane</keyword>
<keyword evidence="1" id="KW-1133">Transmembrane helix</keyword>
<keyword evidence="1" id="KW-0472">Membrane</keyword>
<protein>
    <submittedName>
        <fullName evidence="2">Uncharacterized protein</fullName>
    </submittedName>
</protein>
<sequence length="303" mass="34145">MRPSPVHHESILDLIKRQQFRGEPGISWGTHQELVAPVAFADSPYHYCAMTARKELAAILYRRGVPCSRPITAVFFTSGGVHGDSQWLKSITFSSSDVAMLAGNKETSVILRNIERGIPFEWSRENHHLYPEVFRRKAREMVEQLARLRWFASLPGSFRREVVDRVMQAFARETYWSLLPADAWDAAREPLFLRPNIEPKVLDRLALKRGDEAADGAPDRAPAHDPQYHYRWLRGGRAAVGRRIWRWPRAAARFVSSSMSVVAVRRLGVRGFFPGFLLALATAGSTPLSAMLLLSSVVCGPRG</sequence>
<reference evidence="2" key="1">
    <citation type="submission" date="2014-05" db="EMBL/GenBank/DDBJ databases">
        <title>The transcriptome of the halophilic microalga Tetraselmis sp. GSL018 isolated from the Great Salt Lake, Utah.</title>
        <authorList>
            <person name="Jinkerson R.E."/>
            <person name="D'Adamo S."/>
            <person name="Posewitz M.C."/>
        </authorList>
    </citation>
    <scope>NUCLEOTIDE SEQUENCE</scope>
    <source>
        <strain evidence="2">GSL018</strain>
    </source>
</reference>
<dbReference type="EMBL" id="GBEZ01010955">
    <property type="protein sequence ID" value="JAC74780.1"/>
    <property type="molecule type" value="Transcribed_RNA"/>
</dbReference>